<keyword evidence="3" id="KW-1185">Reference proteome</keyword>
<evidence type="ECO:0000313" key="2">
    <source>
        <dbReference type="EMBL" id="VUZ43573.1"/>
    </source>
</evidence>
<reference evidence="2 3" key="1">
    <citation type="submission" date="2019-07" db="EMBL/GenBank/DDBJ databases">
        <authorList>
            <person name="Jastrzebski P J."/>
            <person name="Paukszto L."/>
            <person name="Jastrzebski P J."/>
        </authorList>
    </citation>
    <scope>NUCLEOTIDE SEQUENCE [LARGE SCALE GENOMIC DNA]</scope>
    <source>
        <strain evidence="2 3">WMS-il1</strain>
    </source>
</reference>
<dbReference type="AlphaFoldDB" id="A0A564YAH6"/>
<dbReference type="Proteomes" id="UP000321570">
    <property type="component" value="Unassembled WGS sequence"/>
</dbReference>
<feature type="transmembrane region" description="Helical" evidence="1">
    <location>
        <begin position="48"/>
        <end position="68"/>
    </location>
</feature>
<accession>A0A564YAH6</accession>
<organism evidence="2 3">
    <name type="scientific">Hymenolepis diminuta</name>
    <name type="common">Rat tapeworm</name>
    <dbReference type="NCBI Taxonomy" id="6216"/>
    <lineage>
        <taxon>Eukaryota</taxon>
        <taxon>Metazoa</taxon>
        <taxon>Spiralia</taxon>
        <taxon>Lophotrochozoa</taxon>
        <taxon>Platyhelminthes</taxon>
        <taxon>Cestoda</taxon>
        <taxon>Eucestoda</taxon>
        <taxon>Cyclophyllidea</taxon>
        <taxon>Hymenolepididae</taxon>
        <taxon>Hymenolepis</taxon>
    </lineage>
</organism>
<proteinExistence type="predicted"/>
<evidence type="ECO:0000256" key="1">
    <source>
        <dbReference type="SAM" id="Phobius"/>
    </source>
</evidence>
<evidence type="ECO:0000313" key="3">
    <source>
        <dbReference type="Proteomes" id="UP000321570"/>
    </source>
</evidence>
<dbReference type="EMBL" id="CABIJS010000111">
    <property type="protein sequence ID" value="VUZ43573.1"/>
    <property type="molecule type" value="Genomic_DNA"/>
</dbReference>
<protein>
    <submittedName>
        <fullName evidence="2">Uncharacterized protein</fullName>
    </submittedName>
</protein>
<name>A0A564YAH6_HYMDI</name>
<keyword evidence="1" id="KW-0472">Membrane</keyword>
<keyword evidence="1" id="KW-0812">Transmembrane</keyword>
<sequence>FFHLINNAHLSVAGSYASCSSPLFLNTLPSLSLSLTRFKPVVASLNTFWFNQLLVFCSTIVVSSYLYAYELVTVATFVSC</sequence>
<keyword evidence="1" id="KW-1133">Transmembrane helix</keyword>
<gene>
    <name evidence="2" type="ORF">WMSIL1_LOCUS3612</name>
</gene>
<feature type="non-terminal residue" evidence="2">
    <location>
        <position position="1"/>
    </location>
</feature>